<sequence>MTKAPKAAKHPYEMVIHGERRVDDYYWLRDDTRRDPQVLAYLNAENAYSEHCLAPQAALREQLLTEMVARIPQQDASVPYVRNGYRYQHRYRAGAEYAEYWRQPASCCSEEGWQCLLDCNQQAQGHEFYALGALEVSPDNRLLAISEDTVSRRQYTVRIRTIEDGNWLEDSISGCDGHIEWCNDSRAFYYIRLHPQTLLPYQVFRHRLGTACSQDQLVYQEHDDSFYLGLEKSLSQRYVMIHSSSTTTSEVLLLDADDPAALAHCFLPRRRDHEYTLEHYDGRFYIRSNREGKNFALYCGPDGDMLSWQTLVAPRDAVMLEGFCLFRDWLVVEERANGLTTLRQIQRHTGEERRIRFDDPTYVTWLGYNPQPESGTVRYGYSSMTTPGSVYEQDLDSGERRLLKQQTVPDFTSSDYVSERIWLRVRDGIDVPVSLVYRRDRFVRGQNPILIYGYGAYGSSVDPGFSTSRLSLLDRGFVFALAHVRGGADLGQEWYEQGKLLHKMNTFHDFIDVTEGLVRQGYGAKEQVYAMGGSAGGLLVAAVINQAPQLYHAAVAQVPFVDVLTTMLDPSIPLTTGEYDEWGNPEQAEYYHYMRRYSPYDNVKEQDYPHLLVTTGLHDSQVQYWEPAKWVARLREVKQDDNLLLLSTDMGAGHGGKSGRFKAYEDIALEYAFILTLSAKHDDAC</sequence>
<organism evidence="7 8">
    <name type="scientific">Edwardsiella tarda</name>
    <dbReference type="NCBI Taxonomy" id="636"/>
    <lineage>
        <taxon>Bacteria</taxon>
        <taxon>Pseudomonadati</taxon>
        <taxon>Pseudomonadota</taxon>
        <taxon>Gammaproteobacteria</taxon>
        <taxon>Enterobacterales</taxon>
        <taxon>Hafniaceae</taxon>
        <taxon>Edwardsiella</taxon>
    </lineage>
</organism>
<proteinExistence type="inferred from homology"/>
<keyword evidence="4" id="KW-0720">Serine protease</keyword>
<evidence type="ECO:0000313" key="8">
    <source>
        <dbReference type="Proteomes" id="UP000219788"/>
    </source>
</evidence>
<dbReference type="Proteomes" id="UP000219788">
    <property type="component" value="Unassembled WGS sequence"/>
</dbReference>
<evidence type="ECO:0000256" key="1">
    <source>
        <dbReference type="ARBA" id="ARBA00005228"/>
    </source>
</evidence>
<evidence type="ECO:0000256" key="4">
    <source>
        <dbReference type="ARBA" id="ARBA00022825"/>
    </source>
</evidence>
<dbReference type="InterPro" id="IPR002470">
    <property type="entry name" value="Peptidase_S9A"/>
</dbReference>
<dbReference type="SUPFAM" id="SSF53474">
    <property type="entry name" value="alpha/beta-Hydrolases"/>
    <property type="match status" value="1"/>
</dbReference>
<dbReference type="EMBL" id="PDDV01000013">
    <property type="protein sequence ID" value="PEH72811.1"/>
    <property type="molecule type" value="Genomic_DNA"/>
</dbReference>
<keyword evidence="3 7" id="KW-0378">Hydrolase</keyword>
<dbReference type="RefSeq" id="WP_035596669.1">
    <property type="nucleotide sequence ID" value="NZ_AP028090.1"/>
</dbReference>
<evidence type="ECO:0000256" key="2">
    <source>
        <dbReference type="ARBA" id="ARBA00022670"/>
    </source>
</evidence>
<dbReference type="PANTHER" id="PTHR11757:SF19">
    <property type="entry name" value="PROLYL ENDOPEPTIDASE-LIKE"/>
    <property type="match status" value="1"/>
</dbReference>
<evidence type="ECO:0000259" key="5">
    <source>
        <dbReference type="Pfam" id="PF00326"/>
    </source>
</evidence>
<evidence type="ECO:0000256" key="3">
    <source>
        <dbReference type="ARBA" id="ARBA00022801"/>
    </source>
</evidence>
<comment type="similarity">
    <text evidence="1">Belongs to the peptidase S9A family.</text>
</comment>
<dbReference type="Pfam" id="PF02897">
    <property type="entry name" value="Peptidase_S9_N"/>
    <property type="match status" value="1"/>
</dbReference>
<keyword evidence="2" id="KW-0645">Protease</keyword>
<dbReference type="GO" id="GO:0006508">
    <property type="term" value="P:proteolysis"/>
    <property type="evidence" value="ECO:0007669"/>
    <property type="project" value="UniProtKB-KW"/>
</dbReference>
<dbReference type="Gene3D" id="3.40.50.1820">
    <property type="entry name" value="alpha/beta hydrolase"/>
    <property type="match status" value="1"/>
</dbReference>
<dbReference type="InterPro" id="IPR029058">
    <property type="entry name" value="AB_hydrolase_fold"/>
</dbReference>
<dbReference type="GO" id="GO:0004252">
    <property type="term" value="F:serine-type endopeptidase activity"/>
    <property type="evidence" value="ECO:0007669"/>
    <property type="project" value="UniProtKB-EC"/>
</dbReference>
<dbReference type="EC" id="3.4.21.83" evidence="7"/>
<dbReference type="AlphaFoldDB" id="A0A2A7U3F0"/>
<dbReference type="STRING" id="636.AAW15_08605"/>
<dbReference type="PRINTS" id="PR00862">
    <property type="entry name" value="PROLIGOPTASE"/>
</dbReference>
<dbReference type="GeneID" id="93124018"/>
<protein>
    <submittedName>
        <fullName evidence="7">Oligopeptidase B</fullName>
        <ecNumber evidence="7">3.4.21.83</ecNumber>
    </submittedName>
</protein>
<dbReference type="InterPro" id="IPR023302">
    <property type="entry name" value="Pept_S9A_N"/>
</dbReference>
<dbReference type="PANTHER" id="PTHR11757">
    <property type="entry name" value="PROTEASE FAMILY S9A OLIGOPEPTIDASE"/>
    <property type="match status" value="1"/>
</dbReference>
<feature type="domain" description="Peptidase S9 prolyl oligopeptidase catalytic" evidence="5">
    <location>
        <begin position="464"/>
        <end position="676"/>
    </location>
</feature>
<gene>
    <name evidence="7" type="ORF">CRM76_13140</name>
</gene>
<evidence type="ECO:0000313" key="7">
    <source>
        <dbReference type="EMBL" id="PEH72811.1"/>
    </source>
</evidence>
<dbReference type="Gene3D" id="2.130.10.120">
    <property type="entry name" value="Prolyl oligopeptidase, N-terminal domain"/>
    <property type="match status" value="1"/>
</dbReference>
<dbReference type="SUPFAM" id="SSF50993">
    <property type="entry name" value="Peptidase/esterase 'gauge' domain"/>
    <property type="match status" value="1"/>
</dbReference>
<comment type="caution">
    <text evidence="7">The sequence shown here is derived from an EMBL/GenBank/DDBJ whole genome shotgun (WGS) entry which is preliminary data.</text>
</comment>
<dbReference type="Pfam" id="PF00326">
    <property type="entry name" value="Peptidase_S9"/>
    <property type="match status" value="1"/>
</dbReference>
<reference evidence="8" key="1">
    <citation type="submission" date="2017-09" db="EMBL/GenBank/DDBJ databases">
        <title>FDA dAtabase for Regulatory Grade micrObial Sequences (FDA-ARGOS): Supporting development and validation of Infectious Disease Dx tests.</title>
        <authorList>
            <person name="Goldberg B."/>
            <person name="Campos J."/>
            <person name="Tallon L."/>
            <person name="Sadzewicz L."/>
            <person name="Ott S."/>
            <person name="Zhao X."/>
            <person name="Nagaraj S."/>
            <person name="Vavikolanu K."/>
            <person name="Aluvathingal J."/>
            <person name="Nadendla S."/>
            <person name="Geyer C."/>
            <person name="Sichtig H."/>
        </authorList>
    </citation>
    <scope>NUCLEOTIDE SEQUENCE [LARGE SCALE GENOMIC DNA]</scope>
    <source>
        <strain evidence="8">FDAARGOS_370</strain>
    </source>
</reference>
<dbReference type="InterPro" id="IPR001375">
    <property type="entry name" value="Peptidase_S9_cat"/>
</dbReference>
<dbReference type="OrthoDB" id="9801421at2"/>
<dbReference type="InterPro" id="IPR051543">
    <property type="entry name" value="Serine_Peptidase_S9A"/>
</dbReference>
<dbReference type="FunFam" id="3.40.50.1820:FF:000005">
    <property type="entry name" value="Prolyl endopeptidase"/>
    <property type="match status" value="1"/>
</dbReference>
<name>A0A2A7U3F0_EDWTA</name>
<evidence type="ECO:0000259" key="6">
    <source>
        <dbReference type="Pfam" id="PF02897"/>
    </source>
</evidence>
<accession>A0A2A7U3F0</accession>
<feature type="domain" description="Peptidase S9A N-terminal" evidence="6">
    <location>
        <begin position="6"/>
        <end position="406"/>
    </location>
</feature>